<dbReference type="KEGG" id="puv:PUV_13530"/>
<name>F8KZG3_PARAV</name>
<evidence type="ECO:0000313" key="2">
    <source>
        <dbReference type="Proteomes" id="UP000000495"/>
    </source>
</evidence>
<dbReference type="AlphaFoldDB" id="F8KZG3"/>
<proteinExistence type="predicted"/>
<sequence>MKQPTRLDVLHSLLSKFSFTAKEAKAHGISSAILAY</sequence>
<dbReference type="STRING" id="765952.PUV_13530"/>
<dbReference type="EMBL" id="FR872580">
    <property type="protein sequence ID" value="CCB86303.1"/>
    <property type="molecule type" value="Genomic_DNA"/>
</dbReference>
<dbReference type="HOGENOM" id="CLU_3357519_0_0_0"/>
<evidence type="ECO:0000313" key="1">
    <source>
        <dbReference type="EMBL" id="CCB86303.1"/>
    </source>
</evidence>
<organism evidence="1 2">
    <name type="scientific">Parachlamydia acanthamoebae (strain UV7)</name>
    <dbReference type="NCBI Taxonomy" id="765952"/>
    <lineage>
        <taxon>Bacteria</taxon>
        <taxon>Pseudomonadati</taxon>
        <taxon>Chlamydiota</taxon>
        <taxon>Chlamydiia</taxon>
        <taxon>Parachlamydiales</taxon>
        <taxon>Parachlamydiaceae</taxon>
        <taxon>Parachlamydia</taxon>
    </lineage>
</organism>
<accession>F8KZG3</accession>
<dbReference type="Proteomes" id="UP000000495">
    <property type="component" value="Chromosome"/>
</dbReference>
<reference evidence="1 2" key="2">
    <citation type="journal article" date="2011" name="Mol. Biol. Evol.">
        <title>Unity in variety--the pan-genome of the Chlamydiae.</title>
        <authorList>
            <person name="Collingro A."/>
            <person name="Tischler P."/>
            <person name="Weinmaier T."/>
            <person name="Penz T."/>
            <person name="Heinz E."/>
            <person name="Brunham R.C."/>
            <person name="Read T.D."/>
            <person name="Bavoil P.M."/>
            <person name="Sachse K."/>
            <person name="Kahane S."/>
            <person name="Friedman M.G."/>
            <person name="Rattei T."/>
            <person name="Myers G.S."/>
            <person name="Horn M."/>
        </authorList>
    </citation>
    <scope>NUCLEOTIDE SEQUENCE [LARGE SCALE GENOMIC DNA]</scope>
    <source>
        <strain evidence="2">UV7</strain>
    </source>
</reference>
<gene>
    <name evidence="1" type="ordered locus">PUV_13530</name>
</gene>
<keyword evidence="2" id="KW-1185">Reference proteome</keyword>
<protein>
    <submittedName>
        <fullName evidence="1">Uncharacterized protein</fullName>
    </submittedName>
</protein>
<reference key="1">
    <citation type="journal article" date="2011" name="Mol. Biol. Evol.">
        <title>Unity in variety -- the pan-genome of the Chlamydiae.</title>
        <authorList>
            <person name="Collingro A."/>
            <person name="Tischler P."/>
            <person name="Weinmaier T."/>
            <person name="Penz T."/>
            <person name="Heinz E."/>
            <person name="Brunham R.C."/>
            <person name="Read T.D."/>
            <person name="Bavoil P.M."/>
            <person name="Sachse K."/>
            <person name="Kahane S."/>
            <person name="Friedman M.G."/>
            <person name="Rattei T."/>
            <person name="Myers G.S.A."/>
            <person name="Horn M."/>
        </authorList>
    </citation>
    <scope>NUCLEOTIDE SEQUENCE</scope>
    <source>
        <strain>UV7</strain>
    </source>
</reference>